<keyword evidence="3" id="KW-1185">Reference proteome</keyword>
<reference evidence="2 3" key="1">
    <citation type="submission" date="2016-07" db="EMBL/GenBank/DDBJ databases">
        <title>Pervasive Adenine N6-methylation of Active Genes in Fungi.</title>
        <authorList>
            <consortium name="DOE Joint Genome Institute"/>
            <person name="Mondo S.J."/>
            <person name="Dannebaum R.O."/>
            <person name="Kuo R.C."/>
            <person name="Labutti K."/>
            <person name="Haridas S."/>
            <person name="Kuo A."/>
            <person name="Salamov A."/>
            <person name="Ahrendt S.R."/>
            <person name="Lipzen A."/>
            <person name="Sullivan W."/>
            <person name="Andreopoulos W.B."/>
            <person name="Clum A."/>
            <person name="Lindquist E."/>
            <person name="Daum C."/>
            <person name="Ramamoorthy G.K."/>
            <person name="Gryganskyi A."/>
            <person name="Culley D."/>
            <person name="Magnuson J.K."/>
            <person name="James T.Y."/>
            <person name="O'Malley M.A."/>
            <person name="Stajich J.E."/>
            <person name="Spatafora J.W."/>
            <person name="Visel A."/>
            <person name="Grigoriev I.V."/>
        </authorList>
    </citation>
    <scope>NUCLEOTIDE SEQUENCE [LARGE SCALE GENOMIC DNA]</scope>
    <source>
        <strain evidence="2 3">JEL800</strain>
    </source>
</reference>
<dbReference type="EMBL" id="MCGO01000091">
    <property type="protein sequence ID" value="ORY28918.1"/>
    <property type="molecule type" value="Genomic_DNA"/>
</dbReference>
<evidence type="ECO:0000259" key="1">
    <source>
        <dbReference type="Pfam" id="PF01764"/>
    </source>
</evidence>
<organism evidence="2 3">
    <name type="scientific">Rhizoclosmatium globosum</name>
    <dbReference type="NCBI Taxonomy" id="329046"/>
    <lineage>
        <taxon>Eukaryota</taxon>
        <taxon>Fungi</taxon>
        <taxon>Fungi incertae sedis</taxon>
        <taxon>Chytridiomycota</taxon>
        <taxon>Chytridiomycota incertae sedis</taxon>
        <taxon>Chytridiomycetes</taxon>
        <taxon>Chytridiales</taxon>
        <taxon>Chytriomycetaceae</taxon>
        <taxon>Rhizoclosmatium</taxon>
    </lineage>
</organism>
<dbReference type="InterPro" id="IPR002921">
    <property type="entry name" value="Fungal_lipase-type"/>
</dbReference>
<dbReference type="Proteomes" id="UP000193642">
    <property type="component" value="Unassembled WGS sequence"/>
</dbReference>
<feature type="domain" description="Fungal lipase-type" evidence="1">
    <location>
        <begin position="292"/>
        <end position="422"/>
    </location>
</feature>
<keyword evidence="2" id="KW-0378">Hydrolase</keyword>
<proteinExistence type="predicted"/>
<dbReference type="GO" id="GO:0016787">
    <property type="term" value="F:hydrolase activity"/>
    <property type="evidence" value="ECO:0007669"/>
    <property type="project" value="UniProtKB-KW"/>
</dbReference>
<comment type="caution">
    <text evidence="2">The sequence shown here is derived from an EMBL/GenBank/DDBJ whole genome shotgun (WGS) entry which is preliminary data.</text>
</comment>
<dbReference type="InterPro" id="IPR029058">
    <property type="entry name" value="AB_hydrolase_fold"/>
</dbReference>
<dbReference type="InterPro" id="IPR051218">
    <property type="entry name" value="Sec_MonoDiacylglyc_Lipase"/>
</dbReference>
<dbReference type="PANTHER" id="PTHR45856">
    <property type="entry name" value="ALPHA/BETA-HYDROLASES SUPERFAMILY PROTEIN"/>
    <property type="match status" value="1"/>
</dbReference>
<sequence length="522" mass="58625">MTGMGVAAAGAAVLTVVAVAAVAGYVYVQSQRQKQLNEGGVIGLDFSEYGLEKEVWLMVMKVLNEVERGDPAVVAASKIDNLFKVYEEKFSWDLVEKRRVIDVRFLEMKDVKVDAEDTQSVVKSWVNVVAANQKLMHTIVSKLKGRARNVSGCSFMEHSLVEEYRFFPVTASCCGYFSTSGAKRCVNCNHYFHDSPGNKPCLIAARAILCKDLMQNPEQSQERNSVKVYFYDDKSFPVVDWNRLPNPYKHEAVKLSAAIYSARDREALGVVTEFIKEDNIMYFVTVVDGIAYVVFRGTEPSSTQNWLANVTFALAEFEQCSFHSGYLRICQQLLDAVWQRVLDLECTQVVFTGHSLGGALAHTMHLLCLLTKFESTSLPIISIGFGSPPPFGKKTIAFFEEHKLQGRFITFCNQGDPVPMAFKAVEYFEQQLSTTTAISPDFKTALNIATFIPKVMSQAYAYLGTFVFFDASVRNLMASGEQAVLWNHEAVSKWMSITRLDECSVDKHHITRYCKFVEAQYI</sequence>
<dbReference type="GO" id="GO:0006629">
    <property type="term" value="P:lipid metabolic process"/>
    <property type="evidence" value="ECO:0007669"/>
    <property type="project" value="InterPro"/>
</dbReference>
<name>A0A1Y2B246_9FUNG</name>
<evidence type="ECO:0000313" key="3">
    <source>
        <dbReference type="Proteomes" id="UP000193642"/>
    </source>
</evidence>
<dbReference type="SUPFAM" id="SSF53474">
    <property type="entry name" value="alpha/beta-Hydrolases"/>
    <property type="match status" value="1"/>
</dbReference>
<dbReference type="PANTHER" id="PTHR45856:SF11">
    <property type="entry name" value="FUNGAL LIPASE-LIKE DOMAIN-CONTAINING PROTEIN"/>
    <property type="match status" value="1"/>
</dbReference>
<dbReference type="OrthoDB" id="2111314at2759"/>
<gene>
    <name evidence="2" type="ORF">BCR33DRAFT_724881</name>
</gene>
<dbReference type="CDD" id="cd00519">
    <property type="entry name" value="Lipase_3"/>
    <property type="match status" value="1"/>
</dbReference>
<protein>
    <submittedName>
        <fullName evidence="2">Alpha/beta-hydrolase</fullName>
    </submittedName>
</protein>
<dbReference type="AlphaFoldDB" id="A0A1Y2B246"/>
<accession>A0A1Y2B246</accession>
<dbReference type="Pfam" id="PF01764">
    <property type="entry name" value="Lipase_3"/>
    <property type="match status" value="1"/>
</dbReference>
<evidence type="ECO:0000313" key="2">
    <source>
        <dbReference type="EMBL" id="ORY28918.1"/>
    </source>
</evidence>
<dbReference type="Gene3D" id="3.40.50.1820">
    <property type="entry name" value="alpha/beta hydrolase"/>
    <property type="match status" value="1"/>
</dbReference>